<evidence type="ECO:0000256" key="6">
    <source>
        <dbReference type="PROSITE-ProRule" id="PRU00646"/>
    </source>
</evidence>
<keyword evidence="4" id="KW-0967">Endosome</keyword>
<comment type="subcellular location">
    <subcellularLocation>
        <location evidence="1">Endosome</location>
    </subcellularLocation>
</comment>
<dbReference type="Pfam" id="PF07200">
    <property type="entry name" value="Mod_r"/>
    <property type="match status" value="1"/>
</dbReference>
<dbReference type="AlphaFoldDB" id="A0A8H4ITL2"/>
<keyword evidence="5 6" id="KW-0653">Protein transport</keyword>
<dbReference type="PROSITE" id="PS51314">
    <property type="entry name" value="VPS37_C"/>
    <property type="match status" value="1"/>
</dbReference>
<comment type="similarity">
    <text evidence="2">Belongs to the VPS37 family.</text>
</comment>
<dbReference type="GO" id="GO:0043162">
    <property type="term" value="P:ubiquitin-dependent protein catabolic process via the multivesicular body sorting pathway"/>
    <property type="evidence" value="ECO:0007669"/>
    <property type="project" value="TreeGrafter"/>
</dbReference>
<dbReference type="OrthoDB" id="47375at2759"/>
<comment type="caution">
    <text evidence="9">The sequence shown here is derived from an EMBL/GenBank/DDBJ whole genome shotgun (WGS) entry which is preliminary data.</text>
</comment>
<evidence type="ECO:0000256" key="4">
    <source>
        <dbReference type="ARBA" id="ARBA00022753"/>
    </source>
</evidence>
<dbReference type="EMBL" id="WWBZ02000033">
    <property type="protein sequence ID" value="KAF4307251.1"/>
    <property type="molecule type" value="Genomic_DNA"/>
</dbReference>
<evidence type="ECO:0000256" key="2">
    <source>
        <dbReference type="ARBA" id="ARBA00007617"/>
    </source>
</evidence>
<dbReference type="Proteomes" id="UP000572817">
    <property type="component" value="Unassembled WGS sequence"/>
</dbReference>
<dbReference type="GO" id="GO:0006623">
    <property type="term" value="P:protein targeting to vacuole"/>
    <property type="evidence" value="ECO:0007669"/>
    <property type="project" value="TreeGrafter"/>
</dbReference>
<feature type="region of interest" description="Disordered" evidence="7">
    <location>
        <begin position="1"/>
        <end position="75"/>
    </location>
</feature>
<evidence type="ECO:0000256" key="3">
    <source>
        <dbReference type="ARBA" id="ARBA00022448"/>
    </source>
</evidence>
<gene>
    <name evidence="9" type="ORF">GTA08_BOTSDO05334</name>
</gene>
<evidence type="ECO:0000259" key="8">
    <source>
        <dbReference type="PROSITE" id="PS51314"/>
    </source>
</evidence>
<evidence type="ECO:0000256" key="5">
    <source>
        <dbReference type="ARBA" id="ARBA00022927"/>
    </source>
</evidence>
<accession>A0A8H4ITL2</accession>
<reference evidence="9" key="1">
    <citation type="submission" date="2020-04" db="EMBL/GenBank/DDBJ databases">
        <title>Genome Assembly and Annotation of Botryosphaeria dothidea sdau 11-99, a Latent Pathogen of Apple Fruit Ring Rot in China.</title>
        <authorList>
            <person name="Yu C."/>
            <person name="Diao Y."/>
            <person name="Lu Q."/>
            <person name="Zhao J."/>
            <person name="Cui S."/>
            <person name="Peng C."/>
            <person name="He B."/>
            <person name="Liu H."/>
        </authorList>
    </citation>
    <scope>NUCLEOTIDE SEQUENCE [LARGE SCALE GENOMIC DNA]</scope>
    <source>
        <strain evidence="9">Sdau11-99</strain>
    </source>
</reference>
<feature type="region of interest" description="Disordered" evidence="7">
    <location>
        <begin position="560"/>
        <end position="584"/>
    </location>
</feature>
<keyword evidence="10" id="KW-1185">Reference proteome</keyword>
<evidence type="ECO:0000313" key="10">
    <source>
        <dbReference type="Proteomes" id="UP000572817"/>
    </source>
</evidence>
<dbReference type="PANTHER" id="PTHR13678">
    <property type="entry name" value="VACUOLAR PROTEIN SORTING-ASSOCIATED PROTEIN 37"/>
    <property type="match status" value="1"/>
</dbReference>
<dbReference type="InterPro" id="IPR009851">
    <property type="entry name" value="Mod_r"/>
</dbReference>
<feature type="compositionally biased region" description="Polar residues" evidence="7">
    <location>
        <begin position="1"/>
        <end position="19"/>
    </location>
</feature>
<sequence>MSYHSPHQSQGQVQFQFDASTPPPPPPKPSAHSSGRGTPLAGPPLPPTPSRIGQAQGGPASQQPQTYGSQQAPAEDSLPQYELPEEGWLPEVLKDKNTADLQAVLENPELQRALVHSPETAHPSVAASTAPLNEILAANIALAESLKSLESHLQHQRQNTQSRLLSMRALERQWRAKQAEQDAALKDFSPPALYQRLSASIVEQEALCRGLEESFLEGEGGGQASEREVAEFVRRIREGITALVLWHFYILSSSQPFQIAEALVGEQTGADTANSTLGFQAIIAISSEDASKPDAWRQHGLLAAANRTGLDIKVHQSRAIPDGELRAFMNHASKNGESPRVGSARAWIAHLDALKYILAHNITTALILEDDADWDVRIRELLAPSAPIPSLAREILDDDDSSSAALNASFSNSTLPYSLAYDILWLGHCGSVKTPYTRQLHLDDDNSLPPALELRALADRYAYTPLPDQTRSIMRSPGPTCTYAYGVTRRGAQRILELAGHGGGAAFDNEVGAGCAMGEKKGGLKCVSVAPELFHHQRVIGLDGKDSSIVDGMNLAEEREKEDGELKSRKGRKKKGKKEKKKVSMDGVDKRRFITFNIMYSARCNAERSEKELVKCMPTEQELEKYTT</sequence>
<feature type="compositionally biased region" description="Low complexity" evidence="7">
    <location>
        <begin position="53"/>
        <end position="65"/>
    </location>
</feature>
<feature type="compositionally biased region" description="Basic residues" evidence="7">
    <location>
        <begin position="569"/>
        <end position="581"/>
    </location>
</feature>
<proteinExistence type="inferred from homology"/>
<dbReference type="GO" id="GO:0006612">
    <property type="term" value="P:protein targeting to membrane"/>
    <property type="evidence" value="ECO:0007669"/>
    <property type="project" value="TreeGrafter"/>
</dbReference>
<evidence type="ECO:0000256" key="7">
    <source>
        <dbReference type="SAM" id="MobiDB-lite"/>
    </source>
</evidence>
<organism evidence="9 10">
    <name type="scientific">Botryosphaeria dothidea</name>
    <dbReference type="NCBI Taxonomy" id="55169"/>
    <lineage>
        <taxon>Eukaryota</taxon>
        <taxon>Fungi</taxon>
        <taxon>Dikarya</taxon>
        <taxon>Ascomycota</taxon>
        <taxon>Pezizomycotina</taxon>
        <taxon>Dothideomycetes</taxon>
        <taxon>Dothideomycetes incertae sedis</taxon>
        <taxon>Botryosphaeriales</taxon>
        <taxon>Botryosphaeriaceae</taxon>
        <taxon>Botryosphaeria</taxon>
    </lineage>
</organism>
<name>A0A8H4ITL2_9PEZI</name>
<protein>
    <recommendedName>
        <fullName evidence="8">VPS37 C-terminal domain-containing protein</fullName>
    </recommendedName>
</protein>
<feature type="domain" description="VPS37 C-terminal" evidence="8">
    <location>
        <begin position="171"/>
        <end position="261"/>
    </location>
</feature>
<keyword evidence="3 6" id="KW-0813">Transport</keyword>
<dbReference type="GO" id="GO:0000813">
    <property type="term" value="C:ESCRT I complex"/>
    <property type="evidence" value="ECO:0007669"/>
    <property type="project" value="TreeGrafter"/>
</dbReference>
<evidence type="ECO:0000256" key="1">
    <source>
        <dbReference type="ARBA" id="ARBA00004177"/>
    </source>
</evidence>
<evidence type="ECO:0000313" key="9">
    <source>
        <dbReference type="EMBL" id="KAF4307251.1"/>
    </source>
</evidence>
<dbReference type="PANTHER" id="PTHR13678:SF2">
    <property type="entry name" value="VACUOLAR PROTEIN SORTING-ASSOCIATED PROTEIN 37A"/>
    <property type="match status" value="1"/>
</dbReference>